<gene>
    <name evidence="1" type="ORF">L195_g047301</name>
</gene>
<evidence type="ECO:0000313" key="1">
    <source>
        <dbReference type="EMBL" id="PNX91171.1"/>
    </source>
</evidence>
<organism evidence="1 2">
    <name type="scientific">Trifolium pratense</name>
    <name type="common">Red clover</name>
    <dbReference type="NCBI Taxonomy" id="57577"/>
    <lineage>
        <taxon>Eukaryota</taxon>
        <taxon>Viridiplantae</taxon>
        <taxon>Streptophyta</taxon>
        <taxon>Embryophyta</taxon>
        <taxon>Tracheophyta</taxon>
        <taxon>Spermatophyta</taxon>
        <taxon>Magnoliopsida</taxon>
        <taxon>eudicotyledons</taxon>
        <taxon>Gunneridae</taxon>
        <taxon>Pentapetalae</taxon>
        <taxon>rosids</taxon>
        <taxon>fabids</taxon>
        <taxon>Fabales</taxon>
        <taxon>Fabaceae</taxon>
        <taxon>Papilionoideae</taxon>
        <taxon>50 kb inversion clade</taxon>
        <taxon>NPAAA clade</taxon>
        <taxon>Hologalegina</taxon>
        <taxon>IRL clade</taxon>
        <taxon>Trifolieae</taxon>
        <taxon>Trifolium</taxon>
    </lineage>
</organism>
<dbReference type="AlphaFoldDB" id="A0A2K3MK26"/>
<reference evidence="1 2" key="1">
    <citation type="journal article" date="2014" name="Am. J. Bot.">
        <title>Genome assembly and annotation for red clover (Trifolium pratense; Fabaceae).</title>
        <authorList>
            <person name="Istvanek J."/>
            <person name="Jaros M."/>
            <person name="Krenek A."/>
            <person name="Repkova J."/>
        </authorList>
    </citation>
    <scope>NUCLEOTIDE SEQUENCE [LARGE SCALE GENOMIC DNA]</scope>
    <source>
        <strain evidence="2">cv. Tatra</strain>
        <tissue evidence="1">Young leaves</tissue>
    </source>
</reference>
<dbReference type="PANTHER" id="PTHR11439:SF517">
    <property type="entry name" value="CYSTEINE-RICH RLK (RECEPTOR-LIKE PROTEIN KINASE) 8"/>
    <property type="match status" value="1"/>
</dbReference>
<comment type="caution">
    <text evidence="1">The sequence shown here is derived from an EMBL/GenBank/DDBJ whole genome shotgun (WGS) entry which is preliminary data.</text>
</comment>
<dbReference type="InterPro" id="IPR043502">
    <property type="entry name" value="DNA/RNA_pol_sf"/>
</dbReference>
<accession>A0A2K3MK26</accession>
<name>A0A2K3MK26_TRIPR</name>
<sequence>MRFFLGLEVRQEEAGIFISQETYAKEILKRFKMKDCNPVSTPMEPGAKLSKFDGGERVEASKYRSLVGSLRYLTCTRPDISLSVGIVSRFMEEPVYSHWKALKRILRYIQGTLSFGMFYSRTKDYKLVGYSDSDWCGDIDDRKSTSGYVFFMGNTAFTWLSKKQPIVTLSTCEAEYVAASLCVCHAIWLRRLLSKMEVKQVGATVIQVDNKSAIELAKNPVNHERSKHIDVRFHFIREHVKEGNVELRHVASKDQAADIFTKPLSKETFDRGKKLIGMIDRRNI</sequence>
<dbReference type="Proteomes" id="UP000236291">
    <property type="component" value="Unassembled WGS sequence"/>
</dbReference>
<dbReference type="SUPFAM" id="SSF56672">
    <property type="entry name" value="DNA/RNA polymerases"/>
    <property type="match status" value="1"/>
</dbReference>
<dbReference type="PANTHER" id="PTHR11439">
    <property type="entry name" value="GAG-POL-RELATED RETROTRANSPOSON"/>
    <property type="match status" value="1"/>
</dbReference>
<evidence type="ECO:0000313" key="2">
    <source>
        <dbReference type="Proteomes" id="UP000236291"/>
    </source>
</evidence>
<dbReference type="EMBL" id="ASHM01065269">
    <property type="protein sequence ID" value="PNX91171.1"/>
    <property type="molecule type" value="Genomic_DNA"/>
</dbReference>
<protein>
    <submittedName>
        <fullName evidence="1">Copia-type polyprotein</fullName>
    </submittedName>
</protein>
<dbReference type="ExpressionAtlas" id="A0A2K3MK26">
    <property type="expression patterns" value="baseline"/>
</dbReference>
<proteinExistence type="predicted"/>
<dbReference type="CDD" id="cd09272">
    <property type="entry name" value="RNase_HI_RT_Ty1"/>
    <property type="match status" value="1"/>
</dbReference>
<reference evidence="1 2" key="2">
    <citation type="journal article" date="2017" name="Front. Plant Sci.">
        <title>Gene Classification and Mining of Molecular Markers Useful in Red Clover (Trifolium pratense) Breeding.</title>
        <authorList>
            <person name="Istvanek J."/>
            <person name="Dluhosova J."/>
            <person name="Dluhos P."/>
            <person name="Patkova L."/>
            <person name="Nedelnik J."/>
            <person name="Repkova J."/>
        </authorList>
    </citation>
    <scope>NUCLEOTIDE SEQUENCE [LARGE SCALE GENOMIC DNA]</scope>
    <source>
        <strain evidence="2">cv. Tatra</strain>
        <tissue evidence="1">Young leaves</tissue>
    </source>
</reference>